<dbReference type="InterPro" id="IPR021784">
    <property type="entry name" value="DUF3349"/>
</dbReference>
<dbReference type="Pfam" id="PF11829">
    <property type="entry name" value="DUF3349"/>
    <property type="match status" value="1"/>
</dbReference>
<dbReference type="KEGG" id="mste:MSTE_01381"/>
<dbReference type="Proteomes" id="UP000217954">
    <property type="component" value="Chromosome"/>
</dbReference>
<evidence type="ECO:0008006" key="3">
    <source>
        <dbReference type="Google" id="ProtNLM"/>
    </source>
</evidence>
<dbReference type="InterPro" id="IPR044918">
    <property type="entry name" value="DUF3349_helical"/>
</dbReference>
<gene>
    <name evidence="1" type="ORF">MSTE_01381</name>
</gene>
<dbReference type="Gene3D" id="1.10.150.430">
    <property type="entry name" value="DUF3349, helical bundle"/>
    <property type="match status" value="1"/>
</dbReference>
<accession>A0A1Z4EUS8</accession>
<organism evidence="1 2">
    <name type="scientific">[Mycobacterium] stephanolepidis</name>
    <dbReference type="NCBI Taxonomy" id="1520670"/>
    <lineage>
        <taxon>Bacteria</taxon>
        <taxon>Bacillati</taxon>
        <taxon>Actinomycetota</taxon>
        <taxon>Actinomycetes</taxon>
        <taxon>Mycobacteriales</taxon>
        <taxon>Mycobacteriaceae</taxon>
        <taxon>Mycobacteroides</taxon>
    </lineage>
</organism>
<reference evidence="2" key="1">
    <citation type="journal article" date="2017" name="Genome Announc.">
        <title>Complete Genome Sequence of Mycobacterium stephanolepidis.</title>
        <authorList>
            <person name="Fukano H."/>
            <person name="Yoshida M."/>
            <person name="Katayama Y."/>
            <person name="Omatsu T."/>
            <person name="Mizutani T."/>
            <person name="Kurata O."/>
            <person name="Wada S."/>
            <person name="Hoshino Y."/>
        </authorList>
    </citation>
    <scope>NUCLEOTIDE SEQUENCE [LARGE SCALE GENOMIC DNA]</scope>
    <source>
        <strain evidence="2">NJB0901</strain>
    </source>
</reference>
<keyword evidence="2" id="KW-1185">Reference proteome</keyword>
<sequence>MNHLKVRCGMTLTRALARIVRYLRAGYPTGIPATDYIPLLALLKRRLTDSEIITITTELTQHGHLSVDVTDIRVAITKITDDLPDADDIGRVRAHLATIGWSIADEFTPPET</sequence>
<dbReference type="EMBL" id="AP018165">
    <property type="protein sequence ID" value="BAX96710.1"/>
    <property type="molecule type" value="Genomic_DNA"/>
</dbReference>
<evidence type="ECO:0000313" key="1">
    <source>
        <dbReference type="EMBL" id="BAX96710.1"/>
    </source>
</evidence>
<name>A0A1Z4EUS8_9MYCO</name>
<protein>
    <recommendedName>
        <fullName evidence="3">DUF3349 domain-containing protein</fullName>
    </recommendedName>
</protein>
<reference evidence="1 2" key="2">
    <citation type="journal article" date="2017" name="Int. J. Syst. Evol. Microbiol.">
        <title>Mycobacterium stephanolepidis sp. nov., a rapidly growing species related to Mycobacterium chelonae, isolated from marine teleost fish, Stephanolepis cirrhifer.</title>
        <authorList>
            <person name="Fukano H."/>
            <person name="Wada S."/>
            <person name="Kurata O."/>
            <person name="Katayama K."/>
            <person name="Fujiwara N."/>
            <person name="Hoshino Y."/>
        </authorList>
    </citation>
    <scope>NUCLEOTIDE SEQUENCE [LARGE SCALE GENOMIC DNA]</scope>
    <source>
        <strain evidence="1 2">NJB0901</strain>
    </source>
</reference>
<evidence type="ECO:0000313" key="2">
    <source>
        <dbReference type="Proteomes" id="UP000217954"/>
    </source>
</evidence>
<proteinExistence type="predicted"/>
<dbReference type="AlphaFoldDB" id="A0A1Z4EUS8"/>